<feature type="compositionally biased region" description="Acidic residues" evidence="1">
    <location>
        <begin position="63"/>
        <end position="73"/>
    </location>
</feature>
<dbReference type="AlphaFoldDB" id="A0A9W7GB07"/>
<dbReference type="OrthoDB" id="187617at2759"/>
<sequence length="178" mass="18236">MGSGASVDLVAEQAKPLDLSDVLTPRGESVKAELIRIRTLLRNTQFEPADAEPAAEVGGSVESESESEAEMSPEDAAALRKKRRNKTGPGTTRSGRKGSVMSEGMKLSMAHATGESVKGYQMEGEMEATAEGTESQENSPKPPPRDIEGGEGAEAAPAAEAGAVEGAAEAAAEAVPAA</sequence>
<gene>
    <name evidence="2" type="ORF">TrCOL_g12774</name>
</gene>
<reference evidence="3" key="1">
    <citation type="journal article" date="2023" name="Commun. Biol.">
        <title>Genome analysis of Parmales, the sister group of diatoms, reveals the evolutionary specialization of diatoms from phago-mixotrophs to photoautotrophs.</title>
        <authorList>
            <person name="Ban H."/>
            <person name="Sato S."/>
            <person name="Yoshikawa S."/>
            <person name="Yamada K."/>
            <person name="Nakamura Y."/>
            <person name="Ichinomiya M."/>
            <person name="Sato N."/>
            <person name="Blanc-Mathieu R."/>
            <person name="Endo H."/>
            <person name="Kuwata A."/>
            <person name="Ogata H."/>
        </authorList>
    </citation>
    <scope>NUCLEOTIDE SEQUENCE [LARGE SCALE GENOMIC DNA]</scope>
</reference>
<accession>A0A9W7GB07</accession>
<name>A0A9W7GB07_9STRA</name>
<feature type="region of interest" description="Disordered" evidence="1">
    <location>
        <begin position="45"/>
        <end position="178"/>
    </location>
</feature>
<protein>
    <submittedName>
        <fullName evidence="2">Uncharacterized protein</fullName>
    </submittedName>
</protein>
<dbReference type="EMBL" id="BRYA01001084">
    <property type="protein sequence ID" value="GMI38632.1"/>
    <property type="molecule type" value="Genomic_DNA"/>
</dbReference>
<evidence type="ECO:0000256" key="1">
    <source>
        <dbReference type="SAM" id="MobiDB-lite"/>
    </source>
</evidence>
<comment type="caution">
    <text evidence="2">The sequence shown here is derived from an EMBL/GenBank/DDBJ whole genome shotgun (WGS) entry which is preliminary data.</text>
</comment>
<proteinExistence type="predicted"/>
<feature type="compositionally biased region" description="Low complexity" evidence="1">
    <location>
        <begin position="153"/>
        <end position="178"/>
    </location>
</feature>
<evidence type="ECO:0000313" key="2">
    <source>
        <dbReference type="EMBL" id="GMI38632.1"/>
    </source>
</evidence>
<dbReference type="Proteomes" id="UP001165065">
    <property type="component" value="Unassembled WGS sequence"/>
</dbReference>
<evidence type="ECO:0000313" key="3">
    <source>
        <dbReference type="Proteomes" id="UP001165065"/>
    </source>
</evidence>
<keyword evidence="3" id="KW-1185">Reference proteome</keyword>
<organism evidence="2 3">
    <name type="scientific">Triparma columacea</name>
    <dbReference type="NCBI Taxonomy" id="722753"/>
    <lineage>
        <taxon>Eukaryota</taxon>
        <taxon>Sar</taxon>
        <taxon>Stramenopiles</taxon>
        <taxon>Ochrophyta</taxon>
        <taxon>Bolidophyceae</taxon>
        <taxon>Parmales</taxon>
        <taxon>Triparmaceae</taxon>
        <taxon>Triparma</taxon>
    </lineage>
</organism>